<keyword evidence="2" id="KW-1185">Reference proteome</keyword>
<evidence type="ECO:0000313" key="1">
    <source>
        <dbReference type="EMBL" id="AUN99045.1"/>
    </source>
</evidence>
<evidence type="ECO:0000313" key="2">
    <source>
        <dbReference type="Proteomes" id="UP000235584"/>
    </source>
</evidence>
<dbReference type="Proteomes" id="UP000235584">
    <property type="component" value="Chromosome"/>
</dbReference>
<organism evidence="1 2">
    <name type="scientific">Bacteriovorax stolpii</name>
    <name type="common">Bdellovibrio stolpii</name>
    <dbReference type="NCBI Taxonomy" id="960"/>
    <lineage>
        <taxon>Bacteria</taxon>
        <taxon>Pseudomonadati</taxon>
        <taxon>Bdellovibrionota</taxon>
        <taxon>Bacteriovoracia</taxon>
        <taxon>Bacteriovoracales</taxon>
        <taxon>Bacteriovoracaceae</taxon>
        <taxon>Bacteriovorax</taxon>
    </lineage>
</organism>
<dbReference type="AlphaFoldDB" id="A0A2K9NVF5"/>
<protein>
    <submittedName>
        <fullName evidence="1">Uncharacterized protein</fullName>
    </submittedName>
</protein>
<accession>A0A2K9NVF5</accession>
<sequence>MDFSLFPNKEEWGSGDEAMDNKLSIALRKAQENLSISSISEFYFYGLSLKPRAYNPSFHVTIEFVTKAFLSLLHPDECNDQLMHKIKGGYFNKKKVAFQLNESESVATELKKKGTFRYKGEIDFYLHRQLPEERNPFVRVPLKRANLDLHTKIIMKDFKLYLNGEKDESLYADPLFRALRVKDQVLFIENFAELWYHEGQIFSLPLFEN</sequence>
<proteinExistence type="predicted"/>
<reference evidence="1 2" key="1">
    <citation type="submission" date="2018-01" db="EMBL/GenBank/DDBJ databases">
        <title>Complete genome sequence of Bacteriovorax stolpii DSM12778.</title>
        <authorList>
            <person name="Tang B."/>
            <person name="Chang J."/>
        </authorList>
    </citation>
    <scope>NUCLEOTIDE SEQUENCE [LARGE SCALE GENOMIC DNA]</scope>
    <source>
        <strain evidence="1 2">DSM 12778</strain>
    </source>
</reference>
<dbReference type="EMBL" id="CP025704">
    <property type="protein sequence ID" value="AUN99045.1"/>
    <property type="molecule type" value="Genomic_DNA"/>
</dbReference>
<dbReference type="KEGG" id="bsto:C0V70_13220"/>
<name>A0A2K9NVF5_BACTC</name>
<gene>
    <name evidence="1" type="ORF">C0V70_13220</name>
</gene>